<evidence type="ECO:0008006" key="4">
    <source>
        <dbReference type="Google" id="ProtNLM"/>
    </source>
</evidence>
<protein>
    <recommendedName>
        <fullName evidence="4">C4-dicarboxylate ABC transporter</fullName>
    </recommendedName>
</protein>
<organism evidence="2 3">
    <name type="scientific">Methylotenera mobilis (strain JLW8 / ATCC BAA-1282 / DSM 17540)</name>
    <dbReference type="NCBI Taxonomy" id="583345"/>
    <lineage>
        <taxon>Bacteria</taxon>
        <taxon>Pseudomonadati</taxon>
        <taxon>Pseudomonadota</taxon>
        <taxon>Betaproteobacteria</taxon>
        <taxon>Nitrosomonadales</taxon>
        <taxon>Methylophilaceae</taxon>
        <taxon>Methylotenera</taxon>
    </lineage>
</organism>
<keyword evidence="3" id="KW-1185">Reference proteome</keyword>
<evidence type="ECO:0000256" key="1">
    <source>
        <dbReference type="SAM" id="SignalP"/>
    </source>
</evidence>
<accession>C6WUL7</accession>
<evidence type="ECO:0000313" key="2">
    <source>
        <dbReference type="EMBL" id="ACT47616.1"/>
    </source>
</evidence>
<name>C6WUL7_METML</name>
<reference evidence="3" key="1">
    <citation type="submission" date="2009-07" db="EMBL/GenBank/DDBJ databases">
        <title>Complete sequence of Methylotenera mobilis JLW8.</title>
        <authorList>
            <consortium name="US DOE Joint Genome Institute"/>
            <person name="Lucas S."/>
            <person name="Copeland A."/>
            <person name="Lapidus A."/>
            <person name="Glavina del Rio T."/>
            <person name="Tice H."/>
            <person name="Bruce D."/>
            <person name="Goodwin L."/>
            <person name="Pitluck S."/>
            <person name="LaButti K.M."/>
            <person name="Clum A."/>
            <person name="Larimer F."/>
            <person name="Land M."/>
            <person name="Hauser L."/>
            <person name="Kyrpides N."/>
            <person name="Mikhailova N."/>
            <person name="Kayluzhnaya M."/>
            <person name="Chistoserdova L."/>
        </authorList>
    </citation>
    <scope>NUCLEOTIDE SEQUENCE [LARGE SCALE GENOMIC DNA]</scope>
    <source>
        <strain evidence="3">JLW8 / ATCC BAA-1282 / DSM 17540</strain>
    </source>
</reference>
<feature type="signal peptide" evidence="1">
    <location>
        <begin position="1"/>
        <end position="27"/>
    </location>
</feature>
<feature type="chain" id="PRO_5002973351" description="C4-dicarboxylate ABC transporter" evidence="1">
    <location>
        <begin position="28"/>
        <end position="612"/>
    </location>
</feature>
<dbReference type="eggNOG" id="COG2911">
    <property type="taxonomic scope" value="Bacteria"/>
</dbReference>
<dbReference type="RefSeq" id="WP_015831653.1">
    <property type="nucleotide sequence ID" value="NC_012968.1"/>
</dbReference>
<dbReference type="AlphaFoldDB" id="C6WUL7"/>
<proteinExistence type="predicted"/>
<keyword evidence="1" id="KW-0732">Signal</keyword>
<sequence length="612" mass="66434">MNVLAMNVLGRIASVCCLIGYSLAAHAVSEVSISVAHLEHTLGDAKDVALKVQLNQATPSVSLQAALKPADINTQHKQEVWTQLNLSCSLPTRRSIEAVRCDNGQLKSARIDLPFSLDIKRLFHGKQLDVDAALYLKSGSFSDEAGLHAAEKLNGAMTIALKRAALGWQWQTTVDWQAGEVYWQPFYMESGGHALQAMGTLHDDVLEVKQAHLRINRVGEMDVDGAVRLSDFKLLDLNANLPKLNLGAAYPLLFKPLLGNTAFNNATLDGSAALQLKVKNTELQSFHLQLNAVDVVDINNKFAFYQLNANIPWSYDASNPVSLSYARGSLLNLPLGKTDINAEANRYSITAPNIRLPILDGALSLSNVSAARLHNEWFWHLSAALEPISMEDFSTQLKLPRMQGKASAQIPLVTYNGGILTTDGSVVLNVFDGTATVTKLTMRTPLGIAPKLNADIALRNLELGALTRTFSFGAIEGKLDGDIKGLELQNWKPVAFDARIQSSPGKYPKKISQRAVENISALGGGGAAAAVQRSFLRFFEQFNYGKMGLSCRLRNDVCEMGGVESTAHGYIIVKGSGIPAITVMGYNQTVGWSELVARIERVIDGNSKAVVR</sequence>
<dbReference type="KEGG" id="mmb:Mmol_0706"/>
<dbReference type="EMBL" id="CP001672">
    <property type="protein sequence ID" value="ACT47616.1"/>
    <property type="molecule type" value="Genomic_DNA"/>
</dbReference>
<evidence type="ECO:0000313" key="3">
    <source>
        <dbReference type="Proteomes" id="UP000002742"/>
    </source>
</evidence>
<dbReference type="Proteomes" id="UP000002742">
    <property type="component" value="Chromosome"/>
</dbReference>
<gene>
    <name evidence="2" type="ordered locus">Mmol_0706</name>
</gene>
<dbReference type="STRING" id="583345.Mmol_0706"/>
<reference evidence="2 3" key="2">
    <citation type="journal article" date="2011" name="J. Bacteriol.">
        <title>Genomes of three methylotrophs from a single niche uncover genetic and metabolic divergence of Methylophilaceae.</title>
        <authorList>
            <person name="Lapidus A."/>
            <person name="Clum A."/>
            <person name="Labutti K."/>
            <person name="Kaluzhnaya M.G."/>
            <person name="Lim S."/>
            <person name="Beck D.A."/>
            <person name="Glavina Del Rio T."/>
            <person name="Nolan M."/>
            <person name="Mavromatis K."/>
            <person name="Huntemann M."/>
            <person name="Lucas S."/>
            <person name="Lidstrom M.E."/>
            <person name="Ivanova N."/>
            <person name="Chistoserdova L."/>
        </authorList>
    </citation>
    <scope>NUCLEOTIDE SEQUENCE [LARGE SCALE GENOMIC DNA]</scope>
    <source>
        <strain evidence="3">JLW8 / ATCC BAA-1282 / DSM 17540</strain>
    </source>
</reference>
<dbReference type="HOGENOM" id="CLU_025492_0_0_4"/>